<evidence type="ECO:0000313" key="2">
    <source>
        <dbReference type="Proteomes" id="UP000249590"/>
    </source>
</evidence>
<accession>A0A8B2NXY9</accession>
<name>A0A8B2NXY9_9HYPH</name>
<sequence length="103" mass="10780">MNIIRFLSQDPTDDVMKVLGCLRRMNFALHDLTVTPGGGGRFRVRLEYEPDGILSADTFVARVATFHGIESVAASVVGSEEATLVAAPACGMAATARGAARGG</sequence>
<dbReference type="Proteomes" id="UP000249590">
    <property type="component" value="Unassembled WGS sequence"/>
</dbReference>
<comment type="caution">
    <text evidence="1">The sequence shown here is derived from an EMBL/GenBank/DDBJ whole genome shotgun (WGS) entry which is preliminary data.</text>
</comment>
<protein>
    <recommendedName>
        <fullName evidence="3">ACT domain-containing protein</fullName>
    </recommendedName>
</protein>
<keyword evidence="2" id="KW-1185">Reference proteome</keyword>
<proteinExistence type="predicted"/>
<reference evidence="1 2" key="1">
    <citation type="submission" date="2018-05" db="EMBL/GenBank/DDBJ databases">
        <title>Acuticoccus sediminis sp. nov., isolated from deep-sea sediment of Indian Ocean.</title>
        <authorList>
            <person name="Liu X."/>
            <person name="Lai Q."/>
            <person name="Du Y."/>
            <person name="Sun F."/>
            <person name="Zhang X."/>
            <person name="Wang S."/>
            <person name="Shao Z."/>
        </authorList>
    </citation>
    <scope>NUCLEOTIDE SEQUENCE [LARGE SCALE GENOMIC DNA]</scope>
    <source>
        <strain evidence="1 2">PTG4-2</strain>
    </source>
</reference>
<dbReference type="AlphaFoldDB" id="A0A8B2NXY9"/>
<evidence type="ECO:0008006" key="3">
    <source>
        <dbReference type="Google" id="ProtNLM"/>
    </source>
</evidence>
<gene>
    <name evidence="1" type="ORF">DLJ53_13750</name>
</gene>
<evidence type="ECO:0000313" key="1">
    <source>
        <dbReference type="EMBL" id="RAI02414.1"/>
    </source>
</evidence>
<dbReference type="EMBL" id="QHHQ01000002">
    <property type="protein sequence ID" value="RAI02414.1"/>
    <property type="molecule type" value="Genomic_DNA"/>
</dbReference>
<dbReference type="RefSeq" id="WP_111346010.1">
    <property type="nucleotide sequence ID" value="NZ_QHHQ01000002.1"/>
</dbReference>
<organism evidence="1 2">
    <name type="scientific">Acuticoccus sediminis</name>
    <dbReference type="NCBI Taxonomy" id="2184697"/>
    <lineage>
        <taxon>Bacteria</taxon>
        <taxon>Pseudomonadati</taxon>
        <taxon>Pseudomonadota</taxon>
        <taxon>Alphaproteobacteria</taxon>
        <taxon>Hyphomicrobiales</taxon>
        <taxon>Amorphaceae</taxon>
        <taxon>Acuticoccus</taxon>
    </lineage>
</organism>